<dbReference type="InterPro" id="IPR051198">
    <property type="entry name" value="BchE-like"/>
</dbReference>
<dbReference type="InterPro" id="IPR034466">
    <property type="entry name" value="Methyltransferase_Class_B"/>
</dbReference>
<dbReference type="SFLD" id="SFLDG01082">
    <property type="entry name" value="B12-binding_domain_containing"/>
    <property type="match status" value="1"/>
</dbReference>
<evidence type="ECO:0000256" key="6">
    <source>
        <dbReference type="ARBA" id="ARBA00023004"/>
    </source>
</evidence>
<feature type="domain" description="B12-binding" evidence="8">
    <location>
        <begin position="1"/>
        <end position="125"/>
    </location>
</feature>
<dbReference type="InterPro" id="IPR036724">
    <property type="entry name" value="Cobalamin-bd_sf"/>
</dbReference>
<dbReference type="GO" id="GO:0046872">
    <property type="term" value="F:metal ion binding"/>
    <property type="evidence" value="ECO:0007669"/>
    <property type="project" value="UniProtKB-KW"/>
</dbReference>
<keyword evidence="2" id="KW-0489">Methyltransferase</keyword>
<dbReference type="InterPro" id="IPR006158">
    <property type="entry name" value="Cobalamin-bd"/>
</dbReference>
<dbReference type="InterPro" id="IPR006638">
    <property type="entry name" value="Elp3/MiaA/NifB-like_rSAM"/>
</dbReference>
<dbReference type="GO" id="GO:0005829">
    <property type="term" value="C:cytosol"/>
    <property type="evidence" value="ECO:0007669"/>
    <property type="project" value="TreeGrafter"/>
</dbReference>
<evidence type="ECO:0000256" key="4">
    <source>
        <dbReference type="ARBA" id="ARBA00022691"/>
    </source>
</evidence>
<dbReference type="Gene3D" id="3.80.30.20">
    <property type="entry name" value="tm_1862 like domain"/>
    <property type="match status" value="1"/>
</dbReference>
<dbReference type="PANTHER" id="PTHR43409:SF7">
    <property type="entry name" value="BLL1977 PROTEIN"/>
    <property type="match status" value="1"/>
</dbReference>
<dbReference type="CDD" id="cd02068">
    <property type="entry name" value="radical_SAM_B12_BD"/>
    <property type="match status" value="1"/>
</dbReference>
<evidence type="ECO:0000256" key="3">
    <source>
        <dbReference type="ARBA" id="ARBA00022679"/>
    </source>
</evidence>
<feature type="domain" description="Radical SAM core" evidence="9">
    <location>
        <begin position="154"/>
        <end position="378"/>
    </location>
</feature>
<dbReference type="GO" id="GO:0051539">
    <property type="term" value="F:4 iron, 4 sulfur cluster binding"/>
    <property type="evidence" value="ECO:0007669"/>
    <property type="project" value="UniProtKB-KW"/>
</dbReference>
<dbReference type="SUPFAM" id="SSF102114">
    <property type="entry name" value="Radical SAM enzymes"/>
    <property type="match status" value="1"/>
</dbReference>
<accession>A0A0F9WGR9</accession>
<dbReference type="GO" id="GO:0003824">
    <property type="term" value="F:catalytic activity"/>
    <property type="evidence" value="ECO:0007669"/>
    <property type="project" value="InterPro"/>
</dbReference>
<dbReference type="EMBL" id="LAZR01000276">
    <property type="protein sequence ID" value="KKN77578.1"/>
    <property type="molecule type" value="Genomic_DNA"/>
</dbReference>
<dbReference type="GO" id="GO:0031419">
    <property type="term" value="F:cobalamin binding"/>
    <property type="evidence" value="ECO:0007669"/>
    <property type="project" value="InterPro"/>
</dbReference>
<keyword evidence="5" id="KW-0479">Metal-binding</keyword>
<keyword evidence="4" id="KW-0949">S-adenosyl-L-methionine</keyword>
<dbReference type="Pfam" id="PF04055">
    <property type="entry name" value="Radical_SAM"/>
    <property type="match status" value="1"/>
</dbReference>
<keyword evidence="7" id="KW-0411">Iron-sulfur</keyword>
<reference evidence="10" key="1">
    <citation type="journal article" date="2015" name="Nature">
        <title>Complex archaea that bridge the gap between prokaryotes and eukaryotes.</title>
        <authorList>
            <person name="Spang A."/>
            <person name="Saw J.H."/>
            <person name="Jorgensen S.L."/>
            <person name="Zaremba-Niedzwiedzka K."/>
            <person name="Martijn J."/>
            <person name="Lind A.E."/>
            <person name="van Eijk R."/>
            <person name="Schleper C."/>
            <person name="Guy L."/>
            <person name="Ettema T.J."/>
        </authorList>
    </citation>
    <scope>NUCLEOTIDE SEQUENCE</scope>
</reference>
<sequence>MLATLDSPFLDDQYVFPYLGIQYLVAVANRIGADVGFTDNLRMVDVWNYDIIGISCQTPQSAQAYVICRFLKKEYPHITVMIGGPHATHYLDECKKQPFDIIVCGDGERVFERLLTGDMPQQRIYHDELTEAEMNSYPVPYRNKMHLDRYDYNLGGTKATTLVNSRGCPMRCRFCESAGTKARWYSVEHFEEEIKGIADMGIRAVMIFDDLFALNIAKVKPYLEILKRHSMTFRCFGHAATMTKEMAELLADSGCVEVGFGAESASQEILDTVDKKTTVAQMHDFVKNVTCAGMRVKGFFIIGLPGETEETFEKTHDFIKRYRSECPDTFDFDCTVFFPYKGTQIGDAARNGGGYDIRLREGLTWPRIDSGGYGAYKKRRGAADIVIETQDLSAARIGELQRNALLCRK</sequence>
<dbReference type="SUPFAM" id="SSF52242">
    <property type="entry name" value="Cobalamin (vitamin B12)-binding domain"/>
    <property type="match status" value="1"/>
</dbReference>
<name>A0A0F9WGR9_9ZZZZ</name>
<dbReference type="SFLD" id="SFLDG01123">
    <property type="entry name" value="methyltransferase_(Class_B)"/>
    <property type="match status" value="1"/>
</dbReference>
<comment type="caution">
    <text evidence="10">The sequence shown here is derived from an EMBL/GenBank/DDBJ whole genome shotgun (WGS) entry which is preliminary data.</text>
</comment>
<organism evidence="10">
    <name type="scientific">marine sediment metagenome</name>
    <dbReference type="NCBI Taxonomy" id="412755"/>
    <lineage>
        <taxon>unclassified sequences</taxon>
        <taxon>metagenomes</taxon>
        <taxon>ecological metagenomes</taxon>
    </lineage>
</organism>
<evidence type="ECO:0000256" key="1">
    <source>
        <dbReference type="ARBA" id="ARBA00001966"/>
    </source>
</evidence>
<evidence type="ECO:0000259" key="8">
    <source>
        <dbReference type="PROSITE" id="PS51332"/>
    </source>
</evidence>
<proteinExistence type="predicted"/>
<dbReference type="SMART" id="SM00729">
    <property type="entry name" value="Elp3"/>
    <property type="match status" value="1"/>
</dbReference>
<dbReference type="PANTHER" id="PTHR43409">
    <property type="entry name" value="ANAEROBIC MAGNESIUM-PROTOPORPHYRIN IX MONOMETHYL ESTER CYCLASE-RELATED"/>
    <property type="match status" value="1"/>
</dbReference>
<dbReference type="InterPro" id="IPR023404">
    <property type="entry name" value="rSAM_horseshoe"/>
</dbReference>
<dbReference type="CDD" id="cd01335">
    <property type="entry name" value="Radical_SAM"/>
    <property type="match status" value="1"/>
</dbReference>
<evidence type="ECO:0000256" key="2">
    <source>
        <dbReference type="ARBA" id="ARBA00022603"/>
    </source>
</evidence>
<evidence type="ECO:0000313" key="10">
    <source>
        <dbReference type="EMBL" id="KKN77578.1"/>
    </source>
</evidence>
<dbReference type="AlphaFoldDB" id="A0A0F9WGR9"/>
<dbReference type="InterPro" id="IPR058240">
    <property type="entry name" value="rSAM_sf"/>
</dbReference>
<dbReference type="PROSITE" id="PS51332">
    <property type="entry name" value="B12_BINDING"/>
    <property type="match status" value="1"/>
</dbReference>
<dbReference type="Pfam" id="PF02310">
    <property type="entry name" value="B12-binding"/>
    <property type="match status" value="1"/>
</dbReference>
<evidence type="ECO:0000256" key="7">
    <source>
        <dbReference type="ARBA" id="ARBA00023014"/>
    </source>
</evidence>
<evidence type="ECO:0000259" key="9">
    <source>
        <dbReference type="PROSITE" id="PS51918"/>
    </source>
</evidence>
<keyword evidence="6" id="KW-0408">Iron</keyword>
<gene>
    <name evidence="10" type="ORF">LCGC14_0358530</name>
</gene>
<dbReference type="PROSITE" id="PS51918">
    <property type="entry name" value="RADICAL_SAM"/>
    <property type="match status" value="1"/>
</dbReference>
<dbReference type="Gene3D" id="3.40.50.280">
    <property type="entry name" value="Cobalamin-binding domain"/>
    <property type="match status" value="1"/>
</dbReference>
<dbReference type="SFLD" id="SFLDS00029">
    <property type="entry name" value="Radical_SAM"/>
    <property type="match status" value="1"/>
</dbReference>
<protein>
    <submittedName>
        <fullName evidence="10">Uncharacterized protein</fullName>
    </submittedName>
</protein>
<dbReference type="InterPro" id="IPR007197">
    <property type="entry name" value="rSAM"/>
</dbReference>
<evidence type="ECO:0000256" key="5">
    <source>
        <dbReference type="ARBA" id="ARBA00022723"/>
    </source>
</evidence>
<keyword evidence="3" id="KW-0808">Transferase</keyword>
<comment type="cofactor">
    <cofactor evidence="1">
        <name>[4Fe-4S] cluster</name>
        <dbReference type="ChEBI" id="CHEBI:49883"/>
    </cofactor>
</comment>